<dbReference type="Pfam" id="PF13411">
    <property type="entry name" value="MerR_1"/>
    <property type="match status" value="1"/>
</dbReference>
<dbReference type="InterPro" id="IPR009061">
    <property type="entry name" value="DNA-bd_dom_put_sf"/>
</dbReference>
<dbReference type="EMBL" id="CP147251">
    <property type="protein sequence ID" value="WYJ77527.1"/>
    <property type="molecule type" value="Genomic_DNA"/>
</dbReference>
<evidence type="ECO:0000313" key="3">
    <source>
        <dbReference type="EMBL" id="WYJ77527.1"/>
    </source>
</evidence>
<sequence>MGISEVAKIIGVTPVTLRYYERMGLIPPVKRKNGGVRSYSYEDIKKLKMITCLRSAGLSIEALLRYTEIDNLSQNNQESKKKLLVNERSKLIEQYYELGQTIERLNHKISELNKDSSQFHNQAM</sequence>
<reference evidence="3 4" key="2">
    <citation type="submission" date="2024-03" db="EMBL/GenBank/DDBJ databases">
        <title>The Genome Sequence of Enterococcus sp. DIV2402.</title>
        <authorList>
            <consortium name="The Broad Institute Genomics Platform"/>
            <consortium name="The Broad Institute Microbial Omics Core"/>
            <consortium name="The Broad Institute Genomic Center for Infectious Diseases"/>
            <person name="Earl A."/>
            <person name="Manson A."/>
            <person name="Gilmore M."/>
            <person name="Schwartman J."/>
            <person name="Shea T."/>
            <person name="Abouelleil A."/>
            <person name="Cao P."/>
            <person name="Chapman S."/>
            <person name="Cusick C."/>
            <person name="Young S."/>
            <person name="Neafsey D."/>
            <person name="Nusbaum C."/>
            <person name="Birren B."/>
        </authorList>
    </citation>
    <scope>NUCLEOTIDE SEQUENCE [LARGE SCALE GENOMIC DNA]</scope>
    <source>
        <strain evidence="3 4">DIV2402</strain>
    </source>
</reference>
<keyword evidence="4" id="KW-1185">Reference proteome</keyword>
<dbReference type="PRINTS" id="PR00040">
    <property type="entry name" value="HTHMERR"/>
</dbReference>
<dbReference type="InterPro" id="IPR000551">
    <property type="entry name" value="MerR-type_HTH_dom"/>
</dbReference>
<dbReference type="InterPro" id="IPR047057">
    <property type="entry name" value="MerR_fam"/>
</dbReference>
<dbReference type="Proteomes" id="UP000664701">
    <property type="component" value="Chromosome"/>
</dbReference>
<dbReference type="CDD" id="cd01109">
    <property type="entry name" value="HTH_YyaN"/>
    <property type="match status" value="1"/>
</dbReference>
<evidence type="ECO:0000256" key="1">
    <source>
        <dbReference type="ARBA" id="ARBA00023125"/>
    </source>
</evidence>
<evidence type="ECO:0000259" key="2">
    <source>
        <dbReference type="PROSITE" id="PS50937"/>
    </source>
</evidence>
<dbReference type="PANTHER" id="PTHR30204:SF98">
    <property type="entry name" value="HTH-TYPE TRANSCRIPTIONAL REGULATOR ADHR"/>
    <property type="match status" value="1"/>
</dbReference>
<accession>A0ABZ2SPQ5</accession>
<feature type="domain" description="HTH merR-type" evidence="2">
    <location>
        <begin position="1"/>
        <end position="69"/>
    </location>
</feature>
<dbReference type="PROSITE" id="PS00552">
    <property type="entry name" value="HTH_MERR_1"/>
    <property type="match status" value="1"/>
</dbReference>
<dbReference type="Gene3D" id="1.10.1660.10">
    <property type="match status" value="1"/>
</dbReference>
<dbReference type="PROSITE" id="PS50937">
    <property type="entry name" value="HTH_MERR_2"/>
    <property type="match status" value="1"/>
</dbReference>
<name>A0ABZ2SPQ5_9ENTE</name>
<protein>
    <recommendedName>
        <fullName evidence="2">HTH merR-type domain-containing protein</fullName>
    </recommendedName>
</protein>
<keyword evidence="1" id="KW-0238">DNA-binding</keyword>
<proteinExistence type="predicted"/>
<gene>
    <name evidence="3" type="ORF">DOK78_002165</name>
</gene>
<dbReference type="RefSeq" id="WP_207940352.1">
    <property type="nucleotide sequence ID" value="NZ_CP147251.1"/>
</dbReference>
<organism evidence="3 4">
    <name type="scientific">Candidatus Enterococcus lowellii</name>
    <dbReference type="NCBI Taxonomy" id="2230877"/>
    <lineage>
        <taxon>Bacteria</taxon>
        <taxon>Bacillati</taxon>
        <taxon>Bacillota</taxon>
        <taxon>Bacilli</taxon>
        <taxon>Lactobacillales</taxon>
        <taxon>Enterococcaceae</taxon>
        <taxon>Enterococcus</taxon>
    </lineage>
</organism>
<dbReference type="SMART" id="SM00422">
    <property type="entry name" value="HTH_MERR"/>
    <property type="match status" value="1"/>
</dbReference>
<reference evidence="3 4" key="1">
    <citation type="submission" date="2021-03" db="EMBL/GenBank/DDBJ databases">
        <authorList>
            <person name="Gilmore M.S."/>
            <person name="Schwartzman J."/>
            <person name="Van Tyne D."/>
            <person name="Martin M."/>
            <person name="Earl A.M."/>
            <person name="Manson A.L."/>
            <person name="Straub T."/>
            <person name="Salamzade R."/>
            <person name="Saavedra J."/>
            <person name="Lebreton F."/>
            <person name="Prichula J."/>
            <person name="Schaufler K."/>
            <person name="Gaca A."/>
            <person name="Sgardioli B."/>
            <person name="Wagenaar J."/>
            <person name="Strong T."/>
        </authorList>
    </citation>
    <scope>NUCLEOTIDE SEQUENCE [LARGE SCALE GENOMIC DNA]</scope>
    <source>
        <strain evidence="3 4">DIV2402</strain>
    </source>
</reference>
<evidence type="ECO:0000313" key="4">
    <source>
        <dbReference type="Proteomes" id="UP000664701"/>
    </source>
</evidence>
<dbReference type="SUPFAM" id="SSF46955">
    <property type="entry name" value="Putative DNA-binding domain"/>
    <property type="match status" value="1"/>
</dbReference>
<dbReference type="PANTHER" id="PTHR30204">
    <property type="entry name" value="REDOX-CYCLING DRUG-SENSING TRANSCRIPTIONAL ACTIVATOR SOXR"/>
    <property type="match status" value="1"/>
</dbReference>